<sequence>MKTSMKNTAKVQKLSDLAKKIDRQLMDLLVKELENFRSNSGSGSANVRIA</sequence>
<organism evidence="1 2">
    <name type="scientific">Olivibacter oleidegradans</name>
    <dbReference type="NCBI Taxonomy" id="760123"/>
    <lineage>
        <taxon>Bacteria</taxon>
        <taxon>Pseudomonadati</taxon>
        <taxon>Bacteroidota</taxon>
        <taxon>Sphingobacteriia</taxon>
        <taxon>Sphingobacteriales</taxon>
        <taxon>Sphingobacteriaceae</taxon>
        <taxon>Olivibacter</taxon>
    </lineage>
</organism>
<reference evidence="1 2" key="1">
    <citation type="submission" date="2024-09" db="EMBL/GenBank/DDBJ databases">
        <authorList>
            <person name="Sun Q."/>
            <person name="Mori K."/>
        </authorList>
    </citation>
    <scope>NUCLEOTIDE SEQUENCE [LARGE SCALE GENOMIC DNA]</scope>
    <source>
        <strain evidence="1 2">CCM 7765</strain>
    </source>
</reference>
<name>A0ABV6HG77_9SPHI</name>
<keyword evidence="2" id="KW-1185">Reference proteome</keyword>
<proteinExistence type="predicted"/>
<dbReference type="Proteomes" id="UP001589774">
    <property type="component" value="Unassembled WGS sequence"/>
</dbReference>
<dbReference type="EMBL" id="JBHLWO010000001">
    <property type="protein sequence ID" value="MFC0317866.1"/>
    <property type="molecule type" value="Genomic_DNA"/>
</dbReference>
<accession>A0ABV6HG77</accession>
<comment type="caution">
    <text evidence="1">The sequence shown here is derived from an EMBL/GenBank/DDBJ whole genome shotgun (WGS) entry which is preliminary data.</text>
</comment>
<gene>
    <name evidence="1" type="ORF">ACFFI0_06080</name>
</gene>
<protein>
    <submittedName>
        <fullName evidence="1">Uncharacterized protein</fullName>
    </submittedName>
</protein>
<dbReference type="RefSeq" id="WP_165446892.1">
    <property type="nucleotide sequence ID" value="NZ_JBHLWO010000001.1"/>
</dbReference>
<evidence type="ECO:0000313" key="2">
    <source>
        <dbReference type="Proteomes" id="UP001589774"/>
    </source>
</evidence>
<evidence type="ECO:0000313" key="1">
    <source>
        <dbReference type="EMBL" id="MFC0317866.1"/>
    </source>
</evidence>